<organism evidence="2 3">
    <name type="scientific">Reichenbachiella agarivorans</name>
    <dbReference type="NCBI Taxonomy" id="2979464"/>
    <lineage>
        <taxon>Bacteria</taxon>
        <taxon>Pseudomonadati</taxon>
        <taxon>Bacteroidota</taxon>
        <taxon>Cytophagia</taxon>
        <taxon>Cytophagales</taxon>
        <taxon>Reichenbachiellaceae</taxon>
        <taxon>Reichenbachiella</taxon>
    </lineage>
</organism>
<evidence type="ECO:0000313" key="3">
    <source>
        <dbReference type="Proteomes" id="UP001065174"/>
    </source>
</evidence>
<dbReference type="EMBL" id="CP106679">
    <property type="protein sequence ID" value="UXP31324.1"/>
    <property type="molecule type" value="Genomic_DNA"/>
</dbReference>
<dbReference type="InterPro" id="IPR014982">
    <property type="entry name" value="GSCFA"/>
</dbReference>
<accession>A0ABY6CLQ4</accession>
<dbReference type="InterPro" id="IPR036514">
    <property type="entry name" value="SGNH_hydro_sf"/>
</dbReference>
<dbReference type="Proteomes" id="UP001065174">
    <property type="component" value="Chromosome"/>
</dbReference>
<dbReference type="Pfam" id="PF08885">
    <property type="entry name" value="GSCFA"/>
    <property type="match status" value="1"/>
</dbReference>
<evidence type="ECO:0000259" key="1">
    <source>
        <dbReference type="Pfam" id="PF08885"/>
    </source>
</evidence>
<sequence>MQAYKTDIRLKTFPSQIKHGQKILTLGSCFAQEMGERLTVNKFDVLVNPYGVIFNPLSIFHALKDSMVHPDGYVVRDGMTCHFDYHFDLRAESRDTLQTMIQNRNEQVQTRLKEADWLVLTFGSAHVYELKSTGQVVANCHKVSQANFDKRLLGLPEMKAAFDSLLQSLRVINPTLKIVLTVSPVRHIKDGMEEDQLSKSLLRVFCATLIKDSSIYYFPSYEIMMDDLRDYRFYKEDLIHPNKQAEDYIWNCFRQVAFNAETQNLIQKWQNVLMAMQHRPFNPSSTEYQLFLQSAMKKLEELSGDLDIAQEKVWFMKQLSQE</sequence>
<dbReference type="RefSeq" id="WP_262308763.1">
    <property type="nucleotide sequence ID" value="NZ_CP106679.1"/>
</dbReference>
<gene>
    <name evidence="2" type="ORF">N6H18_13295</name>
</gene>
<proteinExistence type="predicted"/>
<feature type="domain" description="GSCFA" evidence="1">
    <location>
        <begin position="22"/>
        <end position="253"/>
    </location>
</feature>
<dbReference type="Gene3D" id="3.40.50.1110">
    <property type="entry name" value="SGNH hydrolase"/>
    <property type="match status" value="1"/>
</dbReference>
<evidence type="ECO:0000313" key="2">
    <source>
        <dbReference type="EMBL" id="UXP31324.1"/>
    </source>
</evidence>
<protein>
    <submittedName>
        <fullName evidence="2">GSCFA domain-containing protein</fullName>
    </submittedName>
</protein>
<dbReference type="SUPFAM" id="SSF52266">
    <property type="entry name" value="SGNH hydrolase"/>
    <property type="match status" value="1"/>
</dbReference>
<name>A0ABY6CLQ4_9BACT</name>
<reference evidence="2" key="1">
    <citation type="submission" date="2022-09" db="EMBL/GenBank/DDBJ databases">
        <title>Comparative genomics and taxonomic characterization of three novel marine species of genus Reichenbachiella exhibiting antioxidant and polysaccharide degradation activities.</title>
        <authorList>
            <person name="Muhammad N."/>
            <person name="Lee Y.-J."/>
            <person name="Ko J."/>
            <person name="Kim S.-G."/>
        </authorList>
    </citation>
    <scope>NUCLEOTIDE SEQUENCE</scope>
    <source>
        <strain evidence="2">BKB1-1</strain>
    </source>
</reference>
<keyword evidence="3" id="KW-1185">Reference proteome</keyword>